<dbReference type="VEuPathDB" id="FungiDB:SMAC_07262"/>
<comment type="similarity">
    <text evidence="1">Belongs to the NmrA-type oxidoreductase family. Isoflavone reductase subfamily.</text>
</comment>
<dbReference type="InterPro" id="IPR016040">
    <property type="entry name" value="NAD(P)-bd_dom"/>
</dbReference>
<proteinExistence type="inferred from homology"/>
<dbReference type="OrthoDB" id="9984533at2759"/>
<dbReference type="InParanoid" id="F7W851"/>
<keyword evidence="6" id="KW-1185">Reference proteome</keyword>
<gene>
    <name evidence="5" type="ORF">SMAC_07262</name>
</gene>
<keyword evidence="2" id="KW-0521">NADP</keyword>
<dbReference type="STRING" id="771870.F7W851"/>
<evidence type="ECO:0000256" key="2">
    <source>
        <dbReference type="ARBA" id="ARBA00022857"/>
    </source>
</evidence>
<dbReference type="KEGG" id="smp:90948200"/>
<dbReference type="SUPFAM" id="SSF51735">
    <property type="entry name" value="NAD(P)-binding Rossmann-fold domains"/>
    <property type="match status" value="1"/>
</dbReference>
<dbReference type="GO" id="GO:0016491">
    <property type="term" value="F:oxidoreductase activity"/>
    <property type="evidence" value="ECO:0007669"/>
    <property type="project" value="UniProtKB-KW"/>
</dbReference>
<feature type="domain" description="NAD(P)-binding" evidence="4">
    <location>
        <begin position="15"/>
        <end position="133"/>
    </location>
</feature>
<dbReference type="PANTHER" id="PTHR47706">
    <property type="entry name" value="NMRA-LIKE FAMILY PROTEIN"/>
    <property type="match status" value="1"/>
</dbReference>
<evidence type="ECO:0000313" key="6">
    <source>
        <dbReference type="Proteomes" id="UP000001881"/>
    </source>
</evidence>
<accession>F7W851</accession>
<evidence type="ECO:0000256" key="1">
    <source>
        <dbReference type="ARBA" id="ARBA00005725"/>
    </source>
</evidence>
<dbReference type="eggNOG" id="ENOG502S12R">
    <property type="taxonomic scope" value="Eukaryota"/>
</dbReference>
<dbReference type="AlphaFoldDB" id="F7W851"/>
<dbReference type="InterPro" id="IPR036291">
    <property type="entry name" value="NAD(P)-bd_dom_sf"/>
</dbReference>
<name>F7W851_SORMK</name>
<evidence type="ECO:0000256" key="3">
    <source>
        <dbReference type="ARBA" id="ARBA00023002"/>
    </source>
</evidence>
<dbReference type="Pfam" id="PF13460">
    <property type="entry name" value="NAD_binding_10"/>
    <property type="match status" value="1"/>
</dbReference>
<comment type="caution">
    <text evidence="5">The sequence shown here is derived from an EMBL/GenBank/DDBJ whole genome shotgun (WGS) entry which is preliminary data.</text>
</comment>
<evidence type="ECO:0000259" key="4">
    <source>
        <dbReference type="Pfam" id="PF13460"/>
    </source>
</evidence>
<dbReference type="OMA" id="ACFEVTI"/>
<protein>
    <submittedName>
        <fullName evidence="5">WGS project CABT00000000 data, contig 2.42</fullName>
    </submittedName>
</protein>
<dbReference type="PANTHER" id="PTHR47706:SF9">
    <property type="entry name" value="NMRA-LIKE DOMAIN-CONTAINING PROTEIN-RELATED"/>
    <property type="match status" value="1"/>
</dbReference>
<organism evidence="5 6">
    <name type="scientific">Sordaria macrospora (strain ATCC MYA-333 / DSM 997 / K(L3346) / K-hell)</name>
    <dbReference type="NCBI Taxonomy" id="771870"/>
    <lineage>
        <taxon>Eukaryota</taxon>
        <taxon>Fungi</taxon>
        <taxon>Dikarya</taxon>
        <taxon>Ascomycota</taxon>
        <taxon>Pezizomycotina</taxon>
        <taxon>Sordariomycetes</taxon>
        <taxon>Sordariomycetidae</taxon>
        <taxon>Sordariales</taxon>
        <taxon>Sordariaceae</taxon>
        <taxon>Sordaria</taxon>
    </lineage>
</organism>
<dbReference type="Proteomes" id="UP000001881">
    <property type="component" value="Unassembled WGS sequence"/>
</dbReference>
<dbReference type="EMBL" id="CABT02000042">
    <property type="protein sequence ID" value="CCC13696.1"/>
    <property type="molecule type" value="Genomic_DNA"/>
</dbReference>
<dbReference type="InterPro" id="IPR051609">
    <property type="entry name" value="NmrA/Isoflavone_reductase-like"/>
</dbReference>
<dbReference type="Gene3D" id="3.40.50.720">
    <property type="entry name" value="NAD(P)-binding Rossmann-like Domain"/>
    <property type="match status" value="1"/>
</dbReference>
<keyword evidence="3" id="KW-0560">Oxidoreductase</keyword>
<dbReference type="GeneID" id="90948200"/>
<reference evidence="5 6" key="1">
    <citation type="journal article" date="2010" name="PLoS Genet.">
        <title>De novo assembly of a 40 Mb eukaryotic genome from short sequence reads: Sordaria macrospora, a model organism for fungal morphogenesis.</title>
        <authorList>
            <person name="Nowrousian M."/>
            <person name="Stajich J."/>
            <person name="Chu M."/>
            <person name="Engh I."/>
            <person name="Espagne E."/>
            <person name="Halliday K."/>
            <person name="Kamerewerd J."/>
            <person name="Kempken F."/>
            <person name="Knab B."/>
            <person name="Kuo H.C."/>
            <person name="Osiewacz H.D."/>
            <person name="Poeggeler S."/>
            <person name="Read N."/>
            <person name="Seiler S."/>
            <person name="Smith K."/>
            <person name="Zickler D."/>
            <person name="Kueck U."/>
            <person name="Freitag M."/>
        </authorList>
    </citation>
    <scope>NUCLEOTIDE SEQUENCE [LARGE SCALE GENOMIC DNA]</scope>
    <source>
        <strain evidence="6">ATCC MYA-333 / DSM 997 / K(L3346) / K-hell</strain>
        <tissue evidence="5">Mycelium</tissue>
    </source>
</reference>
<dbReference type="HOGENOM" id="CLU_044876_9_2_1"/>
<sequence length="139" mass="14989">MAIKNFAVIGASGNLVTAIFRESSTSTFPTEVQVRKADLSSLESLTNAFSGQDAVVCTIATSEAGNQKILADTAVAAGVKRFIPSEFGFNTRPGKISHPVIEKLPYMVVKKETVDYLEELTAKNPGFTWTGLATNMWLD</sequence>
<evidence type="ECO:0000313" key="5">
    <source>
        <dbReference type="EMBL" id="CCC13696.1"/>
    </source>
</evidence>